<protein>
    <recommendedName>
        <fullName evidence="2">AAA+ ATPase domain-containing protein</fullName>
    </recommendedName>
</protein>
<dbReference type="GO" id="GO:0007033">
    <property type="term" value="P:vacuole organization"/>
    <property type="evidence" value="ECO:0007669"/>
    <property type="project" value="TreeGrafter"/>
</dbReference>
<keyword evidence="1" id="KW-0067">ATP-binding</keyword>
<dbReference type="SUPFAM" id="SSF52540">
    <property type="entry name" value="P-loop containing nucleoside triphosphate hydrolases"/>
    <property type="match status" value="1"/>
</dbReference>
<dbReference type="InterPro" id="IPR003593">
    <property type="entry name" value="AAA+_ATPase"/>
</dbReference>
<accession>A0AAV8XF97</accession>
<dbReference type="Gene3D" id="1.10.8.60">
    <property type="match status" value="1"/>
</dbReference>
<dbReference type="AlphaFoldDB" id="A0AAV8XF97"/>
<evidence type="ECO:0000259" key="2">
    <source>
        <dbReference type="SMART" id="SM00382"/>
    </source>
</evidence>
<sequence>MGKTGPLTPLNYVKNVKTSSFEYLESLFHNDQVNVTQIIEELHNCYSKIENIISEENMNGPYLVDLLRLKQHIFELKEIMKNKIKKELISKNMPPKLTLSKIQAKEKTGAEKALNIIENTIETPRINGLKDIAGLWEVKKVLKTFVILPRCQPQLFVNQKACNSVLLFGPPGTGKTHLVHGLASEAKAILHSVSVSDMLSPLVGQTEKNVRTLFDYIRNSDIFSILFIDEVDGFCRTRNDSEQDHSRRMKTELMCQMSRMEDNKNMFLICATNCPWDLDTAFLRRFQKRIYIPLPNFAERYELFQLFTKNTQLENDSDYWEHLIEKTEGFSGSDLSGLVQCALNNPIIELEDIKIWKLAPDGFYEPVITTEDFNMEEIICCELGDLPYNSVRARSVHMLDLINSLTSITATVSSAEIRKYEIFNNK</sequence>
<dbReference type="InterPro" id="IPR027417">
    <property type="entry name" value="P-loop_NTPase"/>
</dbReference>
<feature type="domain" description="AAA+ ATPase" evidence="2">
    <location>
        <begin position="161"/>
        <end position="296"/>
    </location>
</feature>
<reference evidence="3" key="1">
    <citation type="journal article" date="2023" name="Insect Mol. Biol.">
        <title>Genome sequencing provides insights into the evolution of gene families encoding plant cell wall-degrading enzymes in longhorned beetles.</title>
        <authorList>
            <person name="Shin N.R."/>
            <person name="Okamura Y."/>
            <person name="Kirsch R."/>
            <person name="Pauchet Y."/>
        </authorList>
    </citation>
    <scope>NUCLEOTIDE SEQUENCE</scope>
    <source>
        <strain evidence="3">RBIC_L_NR</strain>
    </source>
</reference>
<evidence type="ECO:0000313" key="4">
    <source>
        <dbReference type="Proteomes" id="UP001162156"/>
    </source>
</evidence>
<keyword evidence="4" id="KW-1185">Reference proteome</keyword>
<dbReference type="PANTHER" id="PTHR23074:SF72">
    <property type="entry name" value="VACUOLAR PROTEIN SORTING-ASSOCIATED PROTEIN 4B"/>
    <property type="match status" value="1"/>
</dbReference>
<comment type="caution">
    <text evidence="3">The sequence shown here is derived from an EMBL/GenBank/DDBJ whole genome shotgun (WGS) entry which is preliminary data.</text>
</comment>
<dbReference type="InterPro" id="IPR003960">
    <property type="entry name" value="ATPase_AAA_CS"/>
</dbReference>
<gene>
    <name evidence="3" type="ORF">NQ314_011942</name>
</gene>
<dbReference type="InterPro" id="IPR003959">
    <property type="entry name" value="ATPase_AAA_core"/>
</dbReference>
<keyword evidence="1" id="KW-0547">Nucleotide-binding</keyword>
<name>A0AAV8XF97_9CUCU</name>
<dbReference type="InterPro" id="IPR050304">
    <property type="entry name" value="MT-severing_AAA_ATPase"/>
</dbReference>
<dbReference type="PROSITE" id="PS00674">
    <property type="entry name" value="AAA"/>
    <property type="match status" value="1"/>
</dbReference>
<dbReference type="SMART" id="SM00382">
    <property type="entry name" value="AAA"/>
    <property type="match status" value="1"/>
</dbReference>
<dbReference type="Pfam" id="PF00004">
    <property type="entry name" value="AAA"/>
    <property type="match status" value="1"/>
</dbReference>
<dbReference type="GO" id="GO:0016887">
    <property type="term" value="F:ATP hydrolysis activity"/>
    <property type="evidence" value="ECO:0007669"/>
    <property type="project" value="InterPro"/>
</dbReference>
<dbReference type="Proteomes" id="UP001162156">
    <property type="component" value="Unassembled WGS sequence"/>
</dbReference>
<dbReference type="EMBL" id="JANEYF010003324">
    <property type="protein sequence ID" value="KAJ8937303.1"/>
    <property type="molecule type" value="Genomic_DNA"/>
</dbReference>
<proteinExistence type="inferred from homology"/>
<dbReference type="GO" id="GO:0016197">
    <property type="term" value="P:endosomal transport"/>
    <property type="evidence" value="ECO:0007669"/>
    <property type="project" value="TreeGrafter"/>
</dbReference>
<comment type="similarity">
    <text evidence="1">Belongs to the AAA ATPase family.</text>
</comment>
<dbReference type="GO" id="GO:0005524">
    <property type="term" value="F:ATP binding"/>
    <property type="evidence" value="ECO:0007669"/>
    <property type="project" value="UniProtKB-KW"/>
</dbReference>
<evidence type="ECO:0000256" key="1">
    <source>
        <dbReference type="RuleBase" id="RU003651"/>
    </source>
</evidence>
<evidence type="ECO:0000313" key="3">
    <source>
        <dbReference type="EMBL" id="KAJ8937303.1"/>
    </source>
</evidence>
<organism evidence="3 4">
    <name type="scientific">Rhamnusium bicolor</name>
    <dbReference type="NCBI Taxonomy" id="1586634"/>
    <lineage>
        <taxon>Eukaryota</taxon>
        <taxon>Metazoa</taxon>
        <taxon>Ecdysozoa</taxon>
        <taxon>Arthropoda</taxon>
        <taxon>Hexapoda</taxon>
        <taxon>Insecta</taxon>
        <taxon>Pterygota</taxon>
        <taxon>Neoptera</taxon>
        <taxon>Endopterygota</taxon>
        <taxon>Coleoptera</taxon>
        <taxon>Polyphaga</taxon>
        <taxon>Cucujiformia</taxon>
        <taxon>Chrysomeloidea</taxon>
        <taxon>Cerambycidae</taxon>
        <taxon>Lepturinae</taxon>
        <taxon>Rhagiini</taxon>
        <taxon>Rhamnusium</taxon>
    </lineage>
</organism>
<dbReference type="PANTHER" id="PTHR23074">
    <property type="entry name" value="AAA DOMAIN-CONTAINING"/>
    <property type="match status" value="1"/>
</dbReference>
<dbReference type="Gene3D" id="3.40.50.300">
    <property type="entry name" value="P-loop containing nucleotide triphosphate hydrolases"/>
    <property type="match status" value="1"/>
</dbReference>